<dbReference type="PRINTS" id="PR00700">
    <property type="entry name" value="PRTYPHPHTASE"/>
</dbReference>
<accession>A0A0B1T527</accession>
<keyword evidence="4" id="KW-1185">Reference proteome</keyword>
<evidence type="ECO:0000256" key="1">
    <source>
        <dbReference type="SAM" id="MobiDB-lite"/>
    </source>
</evidence>
<dbReference type="SMART" id="SM00194">
    <property type="entry name" value="PTPc"/>
    <property type="match status" value="1"/>
</dbReference>
<dbReference type="AlphaFoldDB" id="A0A0B1T527"/>
<dbReference type="InterPro" id="IPR029021">
    <property type="entry name" value="Prot-tyrosine_phosphatase-like"/>
</dbReference>
<dbReference type="Gene3D" id="3.90.190.10">
    <property type="entry name" value="Protein tyrosine phosphatase superfamily"/>
    <property type="match status" value="1"/>
</dbReference>
<evidence type="ECO:0000313" key="4">
    <source>
        <dbReference type="Proteomes" id="UP000053660"/>
    </source>
</evidence>
<evidence type="ECO:0000313" key="3">
    <source>
        <dbReference type="EMBL" id="KHJ92354.1"/>
    </source>
</evidence>
<dbReference type="CDD" id="cd00047">
    <property type="entry name" value="PTPc"/>
    <property type="match status" value="1"/>
</dbReference>
<gene>
    <name evidence="3" type="ORF">OESDEN_07758</name>
</gene>
<name>A0A0B1T527_OESDE</name>
<dbReference type="SUPFAM" id="SSF52799">
    <property type="entry name" value="(Phosphotyrosine protein) phosphatases II"/>
    <property type="match status" value="1"/>
</dbReference>
<proteinExistence type="predicted"/>
<dbReference type="GO" id="GO:0004725">
    <property type="term" value="F:protein tyrosine phosphatase activity"/>
    <property type="evidence" value="ECO:0007669"/>
    <property type="project" value="InterPro"/>
</dbReference>
<evidence type="ECO:0000259" key="2">
    <source>
        <dbReference type="PROSITE" id="PS50055"/>
    </source>
</evidence>
<dbReference type="InterPro" id="IPR052782">
    <property type="entry name" value="Oocyte-zygote_transition_reg"/>
</dbReference>
<dbReference type="OrthoDB" id="8609993at2759"/>
<dbReference type="Proteomes" id="UP000053660">
    <property type="component" value="Unassembled WGS sequence"/>
</dbReference>
<dbReference type="EMBL" id="KN551403">
    <property type="protein sequence ID" value="KHJ92354.1"/>
    <property type="molecule type" value="Genomic_DNA"/>
</dbReference>
<protein>
    <submittedName>
        <fullName evidence="3">Protein-tyrosine phosphatase</fullName>
    </submittedName>
</protein>
<dbReference type="PROSITE" id="PS50055">
    <property type="entry name" value="TYR_PHOSPHATASE_PTP"/>
    <property type="match status" value="1"/>
</dbReference>
<sequence length="182" mass="21318">MTNPYALCLVEKSRQKAKTQRKAEEDASWVQQFDEAATPADPAEDTEPLRTACSMATYEKNIASCLKSFADMGPLPRTVPEFWRMVWQEQVETIIMLCKNVEYGKRRCAEYFSKHIDMPTSYVNGLLTTILRSRYKEGDMVISTIELKYLNNSRTVIHYQWAEWPDCQWFIVQLELVEVEQW</sequence>
<dbReference type="InterPro" id="IPR000242">
    <property type="entry name" value="PTP_cat"/>
</dbReference>
<reference evidence="3 4" key="1">
    <citation type="submission" date="2014-03" db="EMBL/GenBank/DDBJ databases">
        <title>Draft genome of the hookworm Oesophagostomum dentatum.</title>
        <authorList>
            <person name="Mitreva M."/>
        </authorList>
    </citation>
    <scope>NUCLEOTIDE SEQUENCE [LARGE SCALE GENOMIC DNA]</scope>
    <source>
        <strain evidence="3 4">OD-Hann</strain>
    </source>
</reference>
<dbReference type="PANTHER" id="PTHR46163">
    <property type="entry name" value="TYROSINE-PROTEIN PHOSPHATASE-RELATED"/>
    <property type="match status" value="1"/>
</dbReference>
<organism evidence="3 4">
    <name type="scientific">Oesophagostomum dentatum</name>
    <name type="common">Nodular worm</name>
    <dbReference type="NCBI Taxonomy" id="61180"/>
    <lineage>
        <taxon>Eukaryota</taxon>
        <taxon>Metazoa</taxon>
        <taxon>Ecdysozoa</taxon>
        <taxon>Nematoda</taxon>
        <taxon>Chromadorea</taxon>
        <taxon>Rhabditida</taxon>
        <taxon>Rhabditina</taxon>
        <taxon>Rhabditomorpha</taxon>
        <taxon>Strongyloidea</taxon>
        <taxon>Strongylidae</taxon>
        <taxon>Oesophagostomum</taxon>
    </lineage>
</organism>
<feature type="domain" description="Tyrosine-protein phosphatase" evidence="2">
    <location>
        <begin position="1"/>
        <end position="166"/>
    </location>
</feature>
<dbReference type="PANTHER" id="PTHR46163:SF5">
    <property type="entry name" value="TYROSINE-PROTEIN PHOSPHATASE"/>
    <property type="match status" value="1"/>
</dbReference>
<dbReference type="Pfam" id="PF00102">
    <property type="entry name" value="Y_phosphatase"/>
    <property type="match status" value="1"/>
</dbReference>
<feature type="region of interest" description="Disordered" evidence="1">
    <location>
        <begin position="13"/>
        <end position="46"/>
    </location>
</feature>